<feature type="region of interest" description="Disordered" evidence="1">
    <location>
        <begin position="20"/>
        <end position="98"/>
    </location>
</feature>
<evidence type="ECO:0000313" key="2">
    <source>
        <dbReference type="EMBL" id="VDL66013.1"/>
    </source>
</evidence>
<reference evidence="2 3" key="2">
    <citation type="submission" date="2018-11" db="EMBL/GenBank/DDBJ databases">
        <authorList>
            <consortium name="Pathogen Informatics"/>
        </authorList>
    </citation>
    <scope>NUCLEOTIDE SEQUENCE [LARGE SCALE GENOMIC DNA]</scope>
</reference>
<feature type="compositionally biased region" description="Basic and acidic residues" evidence="1">
    <location>
        <begin position="34"/>
        <end position="84"/>
    </location>
</feature>
<evidence type="ECO:0000256" key="1">
    <source>
        <dbReference type="SAM" id="MobiDB-lite"/>
    </source>
</evidence>
<accession>A0A0N4XIS1</accession>
<dbReference type="GO" id="GO:0016791">
    <property type="term" value="F:phosphatase activity"/>
    <property type="evidence" value="ECO:0007669"/>
    <property type="project" value="UniProtKB-ARBA"/>
</dbReference>
<reference evidence="4" key="1">
    <citation type="submission" date="2017-02" db="UniProtKB">
        <authorList>
            <consortium name="WormBaseParasite"/>
        </authorList>
    </citation>
    <scope>IDENTIFICATION</scope>
</reference>
<dbReference type="InterPro" id="IPR029033">
    <property type="entry name" value="His_PPase_superfam"/>
</dbReference>
<organism evidence="4">
    <name type="scientific">Nippostrongylus brasiliensis</name>
    <name type="common">Rat hookworm</name>
    <dbReference type="NCBI Taxonomy" id="27835"/>
    <lineage>
        <taxon>Eukaryota</taxon>
        <taxon>Metazoa</taxon>
        <taxon>Ecdysozoa</taxon>
        <taxon>Nematoda</taxon>
        <taxon>Chromadorea</taxon>
        <taxon>Rhabditida</taxon>
        <taxon>Rhabditina</taxon>
        <taxon>Rhabditomorpha</taxon>
        <taxon>Strongyloidea</taxon>
        <taxon>Heligmosomidae</taxon>
        <taxon>Nippostrongylus</taxon>
    </lineage>
</organism>
<gene>
    <name evidence="2" type="ORF">NBR_LOCUS2424</name>
</gene>
<dbReference type="Proteomes" id="UP000271162">
    <property type="component" value="Unassembled WGS sequence"/>
</dbReference>
<dbReference type="WBParaSite" id="NBR_0000242301-mRNA-1">
    <property type="protein sequence ID" value="NBR_0000242301-mRNA-1"/>
    <property type="gene ID" value="NBR_0000242301"/>
</dbReference>
<evidence type="ECO:0000313" key="3">
    <source>
        <dbReference type="Proteomes" id="UP000271162"/>
    </source>
</evidence>
<dbReference type="STRING" id="27835.A0A0N4XIS1"/>
<keyword evidence="3" id="KW-1185">Reference proteome</keyword>
<proteinExistence type="predicted"/>
<name>A0A0N4XIS1_NIPBR</name>
<dbReference type="Gene3D" id="3.40.50.1240">
    <property type="entry name" value="Phosphoglycerate mutase-like"/>
    <property type="match status" value="1"/>
</dbReference>
<evidence type="ECO:0000313" key="4">
    <source>
        <dbReference type="WBParaSite" id="NBR_0000242301-mRNA-1"/>
    </source>
</evidence>
<dbReference type="AlphaFoldDB" id="A0A0N4XIS1"/>
<dbReference type="EMBL" id="UYSL01002756">
    <property type="protein sequence ID" value="VDL66013.1"/>
    <property type="molecule type" value="Genomic_DNA"/>
</dbReference>
<protein>
    <submittedName>
        <fullName evidence="4">Phosphoglycerate mutase-like protein</fullName>
    </submittedName>
</protein>
<sequence length="243" mass="27742">MATTPTRLCPTCEKKLCPKCSRSYRTSSQTSLDEEQRRAQDTVQEKVKDTDQEKLDHTEQDKAADPDQGKAKDMDQAKLDRTEQGKAAGPNHGKVKDMVKDKVKDRVKDKVQDKETTIQRISPSSTIISEYTLETGSYSCSSNMDRSDKLKKGKPRMYNIFPNVIMVLRHTDRLDDFFPNWLQKSDKGGYRAYDLNMPLHLPLRRPLKDYESDPPFTNTGDILARMIGRGMYSTSYVPGNFSC</sequence>